<dbReference type="InterPro" id="IPR050288">
    <property type="entry name" value="Cellulose_deg_GH3"/>
</dbReference>
<dbReference type="Gene3D" id="3.20.20.300">
    <property type="entry name" value="Glycoside hydrolase, family 3, N-terminal domain"/>
    <property type="match status" value="1"/>
</dbReference>
<dbReference type="InterPro" id="IPR036962">
    <property type="entry name" value="Glyco_hydro_3_N_sf"/>
</dbReference>
<comment type="function">
    <text evidence="4">Catalyzes the hydrolysis of a non-reducing terminal alpha-L-arabinopyranosidic linkage in ginsenoside Rb2 (alpha-L-arabinopyranosyl-(1-&gt;6)-alpha-D-glucopyranosyl) to release alpha-D-glucopyranosyl (Rd). It is not able to hydrolyze alpha-L-arabinofuranosyl-(1-&gt;6)-alpha-D-glucopyranosyl (Rc).</text>
</comment>
<evidence type="ECO:0000313" key="9">
    <source>
        <dbReference type="Proteomes" id="UP000035016"/>
    </source>
</evidence>
<dbReference type="Pfam" id="PF00933">
    <property type="entry name" value="Glyco_hydro_3"/>
    <property type="match status" value="1"/>
</dbReference>
<dbReference type="InterPro" id="IPR002772">
    <property type="entry name" value="Glyco_hydro_3_C"/>
</dbReference>
<dbReference type="InterPro" id="IPR026891">
    <property type="entry name" value="Fn3-like"/>
</dbReference>
<dbReference type="InterPro" id="IPR013783">
    <property type="entry name" value="Ig-like_fold"/>
</dbReference>
<dbReference type="PRINTS" id="PR00133">
    <property type="entry name" value="GLHYDRLASE3"/>
</dbReference>
<dbReference type="GO" id="GO:0008422">
    <property type="term" value="F:beta-glucosidase activity"/>
    <property type="evidence" value="ECO:0007669"/>
    <property type="project" value="UniProtKB-ARBA"/>
</dbReference>
<evidence type="ECO:0000256" key="3">
    <source>
        <dbReference type="ARBA" id="ARBA00023277"/>
    </source>
</evidence>
<reference evidence="8 9" key="1">
    <citation type="submission" date="2015-02" db="EMBL/GenBank/DDBJ databases">
        <authorList>
            <person name="Gomez-Escribano P.J."/>
        </authorList>
    </citation>
    <scope>NUCLEOTIDE SEQUENCE [LARGE SCALE GENOMIC DNA]</scope>
    <source>
        <strain evidence="9">C34 (DSM 42122 / NRRL B-24963)</strain>
    </source>
</reference>
<dbReference type="SUPFAM" id="SSF52279">
    <property type="entry name" value="Beta-D-glucan exohydrolase, C-terminal domain"/>
    <property type="match status" value="1"/>
</dbReference>
<dbReference type="Proteomes" id="UP000035016">
    <property type="component" value="Chromosome Chromosome"/>
</dbReference>
<dbReference type="InterPro" id="IPR036881">
    <property type="entry name" value="Glyco_hydro_3_C_sf"/>
</dbReference>
<evidence type="ECO:0000259" key="7">
    <source>
        <dbReference type="SMART" id="SM01217"/>
    </source>
</evidence>
<dbReference type="InterPro" id="IPR017853">
    <property type="entry name" value="GH"/>
</dbReference>
<dbReference type="KEGG" id="sle:sle_66530"/>
<organism evidence="8 9">
    <name type="scientific">Streptomyces leeuwenhoekii</name>
    <dbReference type="NCBI Taxonomy" id="1437453"/>
    <lineage>
        <taxon>Bacteria</taxon>
        <taxon>Bacillati</taxon>
        <taxon>Actinomycetota</taxon>
        <taxon>Actinomycetes</taxon>
        <taxon>Kitasatosporales</taxon>
        <taxon>Streptomycetaceae</taxon>
        <taxon>Streptomyces</taxon>
    </lineage>
</organism>
<dbReference type="Pfam" id="PF01915">
    <property type="entry name" value="Glyco_hydro_3_C"/>
    <property type="match status" value="1"/>
</dbReference>
<dbReference type="GO" id="GO:0005975">
    <property type="term" value="P:carbohydrate metabolic process"/>
    <property type="evidence" value="ECO:0007669"/>
    <property type="project" value="InterPro"/>
</dbReference>
<protein>
    <recommendedName>
        <fullName evidence="5">Exo-alpha-(1-&gt;6)-L-arabinopyranosidase</fullName>
    </recommendedName>
</protein>
<accession>A0A0F7W888</accession>
<dbReference type="PROSITE" id="PS00775">
    <property type="entry name" value="GLYCOSYL_HYDROL_F3"/>
    <property type="match status" value="1"/>
</dbReference>
<comment type="similarity">
    <text evidence="1 6">Belongs to the glycosyl hydrolase 3 family.</text>
</comment>
<dbReference type="FunFam" id="2.60.40.10:FF:000495">
    <property type="entry name" value="Periplasmic beta-glucosidase"/>
    <property type="match status" value="1"/>
</dbReference>
<dbReference type="Pfam" id="PF14310">
    <property type="entry name" value="Fn3-like"/>
    <property type="match status" value="1"/>
</dbReference>
<name>A0A0F7W888_STRLW</name>
<dbReference type="InterPro" id="IPR019800">
    <property type="entry name" value="Glyco_hydro_3_AS"/>
</dbReference>
<evidence type="ECO:0000256" key="1">
    <source>
        <dbReference type="ARBA" id="ARBA00005336"/>
    </source>
</evidence>
<dbReference type="RefSeq" id="WP_029385009.1">
    <property type="nucleotide sequence ID" value="NZ_AZSD01000257.1"/>
</dbReference>
<dbReference type="AlphaFoldDB" id="A0A0F7W888"/>
<evidence type="ECO:0000256" key="5">
    <source>
        <dbReference type="ARBA" id="ARBA00074219"/>
    </source>
</evidence>
<dbReference type="Gene3D" id="2.60.40.10">
    <property type="entry name" value="Immunoglobulins"/>
    <property type="match status" value="1"/>
</dbReference>
<keyword evidence="3" id="KW-0119">Carbohydrate metabolism</keyword>
<proteinExistence type="inferred from homology"/>
<dbReference type="Gene3D" id="3.40.50.1700">
    <property type="entry name" value="Glycoside hydrolase family 3 C-terminal domain"/>
    <property type="match status" value="1"/>
</dbReference>
<feature type="domain" description="Fibronectin type III-like" evidence="7">
    <location>
        <begin position="604"/>
        <end position="675"/>
    </location>
</feature>
<dbReference type="EMBL" id="LN831790">
    <property type="protein sequence ID" value="CQR66107.1"/>
    <property type="molecule type" value="Genomic_DNA"/>
</dbReference>
<evidence type="ECO:0000313" key="8">
    <source>
        <dbReference type="EMBL" id="CQR66107.1"/>
    </source>
</evidence>
<dbReference type="SUPFAM" id="SSF51445">
    <property type="entry name" value="(Trans)glycosidases"/>
    <property type="match status" value="1"/>
</dbReference>
<dbReference type="InterPro" id="IPR001764">
    <property type="entry name" value="Glyco_hydro_3_N"/>
</dbReference>
<dbReference type="PANTHER" id="PTHR42715:SF10">
    <property type="entry name" value="BETA-GLUCOSIDASE"/>
    <property type="match status" value="1"/>
</dbReference>
<dbReference type="SMART" id="SM01217">
    <property type="entry name" value="Fn3_like"/>
    <property type="match status" value="1"/>
</dbReference>
<dbReference type="PANTHER" id="PTHR42715">
    <property type="entry name" value="BETA-GLUCOSIDASE"/>
    <property type="match status" value="1"/>
</dbReference>
<sequence length="779" mass="82202">MTQQLPPAPAGDPAPSRLSLAEKASLTSGAGDFVTTAVPSAGIPAVTLSDGPHGLRLPKEAGDGGQVDLHSAAPATCFPPAVALGSSWDPELARRVAGAIAAEAAAHGIRVVLGPGINIKRSPLCGRNFEYFSEDPLLTAELGGAVVRGLQEAGVGAALKHYAANNQETDRMRVSADVDERPLREIYLRAFERIVRRDRPWSVMSSYNAVNGVPVSENTRLLTDILRTEWGFDGIVMSDWGAVRDRVTALRAGLDLQMPGTGGRTDREVVAAVSAGDLDAAVLDTAVERLVRFARRAASAPPAGRTVAAEEHHRLAGQAADRCVVLLKNDAGLLPLDPARGTVAVIGELARTPRYQGAGSSQVTPTRLDTPLDRLRELSAGARVDFAPGYPLPGGTPQDAAAEALPEDALADEAVRLASASDTVVLFLGLPAQDESEGFDRDHIDLPGAQLRLLERVRSANPRVCVVLSNGGVVRTAPWHETVPAVVEGWLLGQAGGGALARVLFGAVNPSGKLAETIPLRLEDTPSFLSFPGEEGRVRYGEGVFVGYRGYDARRSEVAFPFGHGLSYTTFDYSGLRVTARGEGGAALTVALTVTNTGDREGREVVQIYSGGPAGSAVARPPRELRGFASVTLAPGESREVVVDLARDALAYYSPREAGWRVEGGVYRIEAGASSRDIRLSAEVTVAGDPSRLRLSGRNTLAEWLRHPVGGPLLMDRFARARPEGAGPGAMDDPVMRKFLAGMPLDVISEFPQSPVPPEGVAELTELVEAEGENRGQDA</sequence>
<evidence type="ECO:0000256" key="2">
    <source>
        <dbReference type="ARBA" id="ARBA00022801"/>
    </source>
</evidence>
<evidence type="ECO:0000256" key="6">
    <source>
        <dbReference type="RuleBase" id="RU361161"/>
    </source>
</evidence>
<evidence type="ECO:0000256" key="4">
    <source>
        <dbReference type="ARBA" id="ARBA00058905"/>
    </source>
</evidence>
<gene>
    <name evidence="8" type="primary">sle_66530</name>
</gene>
<keyword evidence="6" id="KW-0326">Glycosidase</keyword>
<keyword evidence="2 6" id="KW-0378">Hydrolase</keyword>